<keyword evidence="4" id="KW-1185">Reference proteome</keyword>
<protein>
    <recommendedName>
        <fullName evidence="2">UBC core domain-containing protein</fullName>
    </recommendedName>
</protein>
<organism evidence="3">
    <name type="scientific">Oryza punctata</name>
    <name type="common">Red rice</name>
    <dbReference type="NCBI Taxonomy" id="4537"/>
    <lineage>
        <taxon>Eukaryota</taxon>
        <taxon>Viridiplantae</taxon>
        <taxon>Streptophyta</taxon>
        <taxon>Embryophyta</taxon>
        <taxon>Tracheophyta</taxon>
        <taxon>Spermatophyta</taxon>
        <taxon>Magnoliopsida</taxon>
        <taxon>Liliopsida</taxon>
        <taxon>Poales</taxon>
        <taxon>Poaceae</taxon>
        <taxon>BOP clade</taxon>
        <taxon>Oryzoideae</taxon>
        <taxon>Oryzeae</taxon>
        <taxon>Oryzinae</taxon>
        <taxon>Oryza</taxon>
    </lineage>
</organism>
<dbReference type="Gramene" id="OPUNC07G18700.1">
    <property type="protein sequence ID" value="OPUNC07G18700.1"/>
    <property type="gene ID" value="OPUNC07G18700"/>
</dbReference>
<evidence type="ECO:0000313" key="3">
    <source>
        <dbReference type="EnsemblPlants" id="OPUNC07G18700.1"/>
    </source>
</evidence>
<feature type="compositionally biased region" description="Low complexity" evidence="1">
    <location>
        <begin position="44"/>
        <end position="60"/>
    </location>
</feature>
<feature type="region of interest" description="Disordered" evidence="1">
    <location>
        <begin position="1"/>
        <end position="60"/>
    </location>
</feature>
<dbReference type="AlphaFoldDB" id="A0A0E0LML5"/>
<evidence type="ECO:0000313" key="4">
    <source>
        <dbReference type="Proteomes" id="UP000026962"/>
    </source>
</evidence>
<feature type="region of interest" description="Disordered" evidence="1">
    <location>
        <begin position="292"/>
        <end position="391"/>
    </location>
</feature>
<accession>A0A0E0LML5</accession>
<feature type="compositionally biased region" description="Basic and acidic residues" evidence="1">
    <location>
        <begin position="357"/>
        <end position="370"/>
    </location>
</feature>
<feature type="compositionally biased region" description="Acidic residues" evidence="1">
    <location>
        <begin position="318"/>
        <end position="333"/>
    </location>
</feature>
<dbReference type="InterPro" id="IPR000608">
    <property type="entry name" value="UBC"/>
</dbReference>
<dbReference type="HOGENOM" id="CLU_032759_1_0_1"/>
<dbReference type="SUPFAM" id="SSF54495">
    <property type="entry name" value="UBC-like"/>
    <property type="match status" value="1"/>
</dbReference>
<feature type="compositionally biased region" description="Basic and acidic residues" evidence="1">
    <location>
        <begin position="380"/>
        <end position="389"/>
    </location>
</feature>
<dbReference type="Gene3D" id="3.10.110.10">
    <property type="entry name" value="Ubiquitin Conjugating Enzyme"/>
    <property type="match status" value="1"/>
</dbReference>
<dbReference type="Proteomes" id="UP000026962">
    <property type="component" value="Chromosome 7"/>
</dbReference>
<reference evidence="3" key="1">
    <citation type="submission" date="2015-04" db="UniProtKB">
        <authorList>
            <consortium name="EnsemblPlants"/>
        </authorList>
    </citation>
    <scope>IDENTIFICATION</scope>
</reference>
<name>A0A0E0LML5_ORYPU</name>
<evidence type="ECO:0000259" key="2">
    <source>
        <dbReference type="PROSITE" id="PS50127"/>
    </source>
</evidence>
<sequence length="492" mass="54256">MSSSSSSFPTSRSPFPAGAGAGTSGGGGGGGGGGSGGGGGGWSGVRPWGSSGGTSVSSSGKRIQKELMDLNASDCSAGPKGDNLYHWLSTIIGPQGSPYEGGIFFLDIVFPIDYPFKPPMVTFKTRIYHCNVDSTGNLSMDILREGWSPALTISKVLLAIKAIITNPDPWIKGTDYASTNHIRQPITTQPLRRSKLLLLVIFLLISLTMATECDVNKSRRFDLGMSRRTRRSTSLITCYQDQHVLPLAQQLRQDAKLKTLFQCQDTELQPPCPYEDQELRILQAPLQCEKKPFQDQDEEKKTPKQYLDDDQKTLQQCQDEEEKAPNQYEDEDNTTGQYQDEEQKTAKQCEEEEQEEEKTSEKYQDEEHKSFKAQQQCQDTKQKAPEQRKTVKKLITPPCADDVPRFSLQDLIQEKQLLIVGEVKATSKLGNGEKAIADHKLPVPPAAGGATLAMVIKRPDGGKKSMGVIRRCVKALNQMVKAKHGSKKNKPF</sequence>
<reference evidence="3" key="2">
    <citation type="submission" date="2018-05" db="EMBL/GenBank/DDBJ databases">
        <title>OpunRS2 (Oryza punctata Reference Sequence Version 2).</title>
        <authorList>
            <person name="Zhang J."/>
            <person name="Kudrna D."/>
            <person name="Lee S."/>
            <person name="Talag J."/>
            <person name="Welchert J."/>
            <person name="Wing R.A."/>
        </authorList>
    </citation>
    <scope>NUCLEOTIDE SEQUENCE [LARGE SCALE GENOMIC DNA]</scope>
</reference>
<dbReference type="SMART" id="SM00212">
    <property type="entry name" value="UBCc"/>
    <property type="match status" value="1"/>
</dbReference>
<feature type="compositionally biased region" description="Basic and acidic residues" evidence="1">
    <location>
        <begin position="292"/>
        <end position="312"/>
    </location>
</feature>
<feature type="domain" description="UBC core" evidence="2">
    <location>
        <begin position="58"/>
        <end position="205"/>
    </location>
</feature>
<dbReference type="Pfam" id="PF00179">
    <property type="entry name" value="UQ_con"/>
    <property type="match status" value="1"/>
</dbReference>
<proteinExistence type="predicted"/>
<feature type="compositionally biased region" description="Low complexity" evidence="1">
    <location>
        <begin position="1"/>
        <end position="18"/>
    </location>
</feature>
<dbReference type="PANTHER" id="PTHR24068">
    <property type="entry name" value="UBIQUITIN-CONJUGATING ENZYME E2"/>
    <property type="match status" value="1"/>
</dbReference>
<feature type="compositionally biased region" description="Gly residues" evidence="1">
    <location>
        <begin position="19"/>
        <end position="43"/>
    </location>
</feature>
<dbReference type="EnsemblPlants" id="OPUNC07G18700.1">
    <property type="protein sequence ID" value="OPUNC07G18700.1"/>
    <property type="gene ID" value="OPUNC07G18700"/>
</dbReference>
<evidence type="ECO:0000256" key="1">
    <source>
        <dbReference type="SAM" id="MobiDB-lite"/>
    </source>
</evidence>
<dbReference type="InterPro" id="IPR016135">
    <property type="entry name" value="UBQ-conjugating_enzyme/RWD"/>
</dbReference>
<dbReference type="PROSITE" id="PS50127">
    <property type="entry name" value="UBC_2"/>
    <property type="match status" value="1"/>
</dbReference>